<name>A0A4Q9DL25_9BACL</name>
<keyword evidence="3" id="KW-0309">Germination</keyword>
<proteinExistence type="inferred from homology"/>
<dbReference type="NCBIfam" id="TIGR02887">
    <property type="entry name" value="spore_ger_x_C"/>
    <property type="match status" value="1"/>
</dbReference>
<evidence type="ECO:0000313" key="10">
    <source>
        <dbReference type="EMBL" id="TBL75699.1"/>
    </source>
</evidence>
<keyword evidence="7" id="KW-0449">Lipoprotein</keyword>
<keyword evidence="5" id="KW-0472">Membrane</keyword>
<evidence type="ECO:0000313" key="11">
    <source>
        <dbReference type="Proteomes" id="UP000293142"/>
    </source>
</evidence>
<dbReference type="Gene3D" id="3.30.300.210">
    <property type="entry name" value="Nutrient germinant receptor protein C, domain 3"/>
    <property type="match status" value="1"/>
</dbReference>
<accession>A0A4Q9DL25</accession>
<evidence type="ECO:0000256" key="6">
    <source>
        <dbReference type="ARBA" id="ARBA00023139"/>
    </source>
</evidence>
<dbReference type="PANTHER" id="PTHR35789">
    <property type="entry name" value="SPORE GERMINATION PROTEIN B3"/>
    <property type="match status" value="1"/>
</dbReference>
<dbReference type="GO" id="GO:0016020">
    <property type="term" value="C:membrane"/>
    <property type="evidence" value="ECO:0007669"/>
    <property type="project" value="UniProtKB-SubCell"/>
</dbReference>
<evidence type="ECO:0000256" key="4">
    <source>
        <dbReference type="ARBA" id="ARBA00022729"/>
    </source>
</evidence>
<dbReference type="EMBL" id="SIRE01000016">
    <property type="protein sequence ID" value="TBL75699.1"/>
    <property type="molecule type" value="Genomic_DNA"/>
</dbReference>
<evidence type="ECO:0000256" key="3">
    <source>
        <dbReference type="ARBA" id="ARBA00022544"/>
    </source>
</evidence>
<dbReference type="AlphaFoldDB" id="A0A4Q9DL25"/>
<evidence type="ECO:0000256" key="7">
    <source>
        <dbReference type="ARBA" id="ARBA00023288"/>
    </source>
</evidence>
<dbReference type="Pfam" id="PF05504">
    <property type="entry name" value="Spore_GerAC"/>
    <property type="match status" value="1"/>
</dbReference>
<protein>
    <submittedName>
        <fullName evidence="10">Ger(X)C family spore germination protein</fullName>
    </submittedName>
</protein>
<keyword evidence="11" id="KW-1185">Reference proteome</keyword>
<evidence type="ECO:0000259" key="8">
    <source>
        <dbReference type="Pfam" id="PF05504"/>
    </source>
</evidence>
<evidence type="ECO:0000259" key="9">
    <source>
        <dbReference type="Pfam" id="PF25198"/>
    </source>
</evidence>
<dbReference type="Pfam" id="PF25198">
    <property type="entry name" value="Spore_GerAC_N"/>
    <property type="match status" value="1"/>
</dbReference>
<dbReference type="InterPro" id="IPR008844">
    <property type="entry name" value="Spore_GerAC-like"/>
</dbReference>
<dbReference type="Proteomes" id="UP000293142">
    <property type="component" value="Unassembled WGS sequence"/>
</dbReference>
<feature type="domain" description="Spore germination GerAC-like C-terminal" evidence="8">
    <location>
        <begin position="219"/>
        <end position="383"/>
    </location>
</feature>
<evidence type="ECO:0000256" key="5">
    <source>
        <dbReference type="ARBA" id="ARBA00023136"/>
    </source>
</evidence>
<dbReference type="RefSeq" id="WP_131015610.1">
    <property type="nucleotide sequence ID" value="NZ_SIRE01000016.1"/>
</dbReference>
<dbReference type="InterPro" id="IPR057336">
    <property type="entry name" value="GerAC_N"/>
</dbReference>
<dbReference type="InterPro" id="IPR046953">
    <property type="entry name" value="Spore_GerAC-like_C"/>
</dbReference>
<dbReference type="OrthoDB" id="9816067at2"/>
<feature type="domain" description="Spore germination protein N-terminal" evidence="9">
    <location>
        <begin position="26"/>
        <end position="198"/>
    </location>
</feature>
<sequence>MILLLRSGMLLLSAVCLLPLIGCWSRIEVNDRAFVTGIFIDRTDNGEYEVSLKFPLTTRMSQSGSVSSGGHTGNGNPYTIVTKNAESIPIAVRKIRSDLSRELSWGHCRVIVFGRKAAEAGVDQMLEFATRQPDLHTKTYVMVSATSAKDISYMTPVFERFPSEVLREFANRHVTLDTSVRDFLEAKETGGDLVAPLLVSAQANMLSEKGMPGVWVGTDGAAIMKAGKMVGTLDVKGMRASLWIKGKMKDSMISVSSPTDGKIISFHILSSNSSVKPVINNGQIEFHLEIHAIDDVTASDSNINLADPDQIKNLQVKLSEQLYGRIMKSIEKTQRLGVDAFGLGQYLEWRYPKVWRQHRDNWRETYKNCKVRLTVDVYIRRIGEEKNPISSQIST</sequence>
<comment type="subcellular location">
    <subcellularLocation>
        <location evidence="1">Membrane</location>
        <topology evidence="1">Lipid-anchor</topology>
    </subcellularLocation>
</comment>
<reference evidence="10 11" key="1">
    <citation type="submission" date="2019-02" db="EMBL/GenBank/DDBJ databases">
        <title>Paenibacillus sp. nov., isolated from surface-sterilized tissue of Thalictrum simplex L.</title>
        <authorList>
            <person name="Tuo L."/>
        </authorList>
    </citation>
    <scope>NUCLEOTIDE SEQUENCE [LARGE SCALE GENOMIC DNA]</scope>
    <source>
        <strain evidence="10 11">N2SHLJ1</strain>
    </source>
</reference>
<evidence type="ECO:0000256" key="1">
    <source>
        <dbReference type="ARBA" id="ARBA00004635"/>
    </source>
</evidence>
<comment type="caution">
    <text evidence="10">The sequence shown here is derived from an EMBL/GenBank/DDBJ whole genome shotgun (WGS) entry which is preliminary data.</text>
</comment>
<keyword evidence="6" id="KW-0564">Palmitate</keyword>
<comment type="similarity">
    <text evidence="2">Belongs to the GerABKC lipoprotein family.</text>
</comment>
<evidence type="ECO:0000256" key="2">
    <source>
        <dbReference type="ARBA" id="ARBA00007886"/>
    </source>
</evidence>
<dbReference type="PANTHER" id="PTHR35789:SF1">
    <property type="entry name" value="SPORE GERMINATION PROTEIN B3"/>
    <property type="match status" value="1"/>
</dbReference>
<keyword evidence="4" id="KW-0732">Signal</keyword>
<gene>
    <name evidence="10" type="ORF">EYB31_22155</name>
</gene>
<dbReference type="InterPro" id="IPR038501">
    <property type="entry name" value="Spore_GerAC_C_sf"/>
</dbReference>
<dbReference type="GO" id="GO:0009847">
    <property type="term" value="P:spore germination"/>
    <property type="evidence" value="ECO:0007669"/>
    <property type="project" value="InterPro"/>
</dbReference>
<organism evidence="10 11">
    <name type="scientific">Paenibacillus thalictri</name>
    <dbReference type="NCBI Taxonomy" id="2527873"/>
    <lineage>
        <taxon>Bacteria</taxon>
        <taxon>Bacillati</taxon>
        <taxon>Bacillota</taxon>
        <taxon>Bacilli</taxon>
        <taxon>Bacillales</taxon>
        <taxon>Paenibacillaceae</taxon>
        <taxon>Paenibacillus</taxon>
    </lineage>
</organism>